<dbReference type="PANTHER" id="PTHR30055:SF234">
    <property type="entry name" value="HTH-TYPE TRANSCRIPTIONAL REGULATOR BETI"/>
    <property type="match status" value="1"/>
</dbReference>
<accession>A0ABT9P8W2</accession>
<evidence type="ECO:0000313" key="8">
    <source>
        <dbReference type="Proteomes" id="UP001235712"/>
    </source>
</evidence>
<keyword evidence="3 5" id="KW-0238">DNA-binding</keyword>
<evidence type="ECO:0000256" key="4">
    <source>
        <dbReference type="ARBA" id="ARBA00023163"/>
    </source>
</evidence>
<proteinExistence type="predicted"/>
<evidence type="ECO:0000256" key="3">
    <source>
        <dbReference type="ARBA" id="ARBA00023125"/>
    </source>
</evidence>
<keyword evidence="4" id="KW-0804">Transcription</keyword>
<dbReference type="PROSITE" id="PS50977">
    <property type="entry name" value="HTH_TETR_2"/>
    <property type="match status" value="1"/>
</dbReference>
<keyword evidence="2" id="KW-0805">Transcription regulation</keyword>
<dbReference type="SUPFAM" id="SSF46689">
    <property type="entry name" value="Homeodomain-like"/>
    <property type="match status" value="1"/>
</dbReference>
<keyword evidence="8" id="KW-1185">Reference proteome</keyword>
<sequence length="201" mass="21934">MPKIVDHDERRREIVEVVWRLIADEGIQAVTTRRIAEVSGTANGALRYYFPNKEAALTAAFEYIVAATNRRADAVDAHRHGLGGLRTLCLEIMPLDAERRAEARLAINFWQQALNQPDKAGLYATMTGAWRVEIADRLGEAVGDGDVGADAVRPAVVDGLLSLLMGLQIEAVLTPGVCTPERQLAQLDEYLGRLAVSWGAS</sequence>
<evidence type="ECO:0000313" key="7">
    <source>
        <dbReference type="EMBL" id="MDP9829128.1"/>
    </source>
</evidence>
<feature type="domain" description="HTH tetR-type" evidence="6">
    <location>
        <begin position="8"/>
        <end position="68"/>
    </location>
</feature>
<dbReference type="SUPFAM" id="SSF48498">
    <property type="entry name" value="Tetracyclin repressor-like, C-terminal domain"/>
    <property type="match status" value="1"/>
</dbReference>
<dbReference type="PANTHER" id="PTHR30055">
    <property type="entry name" value="HTH-TYPE TRANSCRIPTIONAL REGULATOR RUTR"/>
    <property type="match status" value="1"/>
</dbReference>
<keyword evidence="1" id="KW-0678">Repressor</keyword>
<evidence type="ECO:0000256" key="1">
    <source>
        <dbReference type="ARBA" id="ARBA00022491"/>
    </source>
</evidence>
<dbReference type="RefSeq" id="WP_307247029.1">
    <property type="nucleotide sequence ID" value="NZ_JAUSQZ010000001.1"/>
</dbReference>
<dbReference type="EMBL" id="JAUSQZ010000001">
    <property type="protein sequence ID" value="MDP9829128.1"/>
    <property type="molecule type" value="Genomic_DNA"/>
</dbReference>
<organism evidence="7 8">
    <name type="scientific">Kineosporia succinea</name>
    <dbReference type="NCBI Taxonomy" id="84632"/>
    <lineage>
        <taxon>Bacteria</taxon>
        <taxon>Bacillati</taxon>
        <taxon>Actinomycetota</taxon>
        <taxon>Actinomycetes</taxon>
        <taxon>Kineosporiales</taxon>
        <taxon>Kineosporiaceae</taxon>
        <taxon>Kineosporia</taxon>
    </lineage>
</organism>
<dbReference type="InterPro" id="IPR050109">
    <property type="entry name" value="HTH-type_TetR-like_transc_reg"/>
</dbReference>
<dbReference type="Gene3D" id="1.10.357.10">
    <property type="entry name" value="Tetracycline Repressor, domain 2"/>
    <property type="match status" value="1"/>
</dbReference>
<evidence type="ECO:0000259" key="6">
    <source>
        <dbReference type="PROSITE" id="PS50977"/>
    </source>
</evidence>
<dbReference type="InterPro" id="IPR001647">
    <property type="entry name" value="HTH_TetR"/>
</dbReference>
<dbReference type="InterPro" id="IPR009057">
    <property type="entry name" value="Homeodomain-like_sf"/>
</dbReference>
<feature type="DNA-binding region" description="H-T-H motif" evidence="5">
    <location>
        <begin position="31"/>
        <end position="50"/>
    </location>
</feature>
<reference evidence="7 8" key="1">
    <citation type="submission" date="2023-07" db="EMBL/GenBank/DDBJ databases">
        <title>Sequencing the genomes of 1000 actinobacteria strains.</title>
        <authorList>
            <person name="Klenk H.-P."/>
        </authorList>
    </citation>
    <scope>NUCLEOTIDE SEQUENCE [LARGE SCALE GENOMIC DNA]</scope>
    <source>
        <strain evidence="7 8">DSM 44388</strain>
    </source>
</reference>
<protein>
    <submittedName>
        <fullName evidence="7">AcrR family transcriptional regulator</fullName>
    </submittedName>
</protein>
<dbReference type="Pfam" id="PF13977">
    <property type="entry name" value="TetR_C_6"/>
    <property type="match status" value="1"/>
</dbReference>
<evidence type="ECO:0000256" key="2">
    <source>
        <dbReference type="ARBA" id="ARBA00023015"/>
    </source>
</evidence>
<evidence type="ECO:0000256" key="5">
    <source>
        <dbReference type="PROSITE-ProRule" id="PRU00335"/>
    </source>
</evidence>
<comment type="caution">
    <text evidence="7">The sequence shown here is derived from an EMBL/GenBank/DDBJ whole genome shotgun (WGS) entry which is preliminary data.</text>
</comment>
<name>A0ABT9P8W2_9ACTN</name>
<dbReference type="Proteomes" id="UP001235712">
    <property type="component" value="Unassembled WGS sequence"/>
</dbReference>
<gene>
    <name evidence="7" type="ORF">J2S57_004877</name>
</gene>
<dbReference type="InterPro" id="IPR036271">
    <property type="entry name" value="Tet_transcr_reg_TetR-rel_C_sf"/>
</dbReference>
<dbReference type="InterPro" id="IPR039538">
    <property type="entry name" value="BetI_C"/>
</dbReference>
<dbReference type="Pfam" id="PF00440">
    <property type="entry name" value="TetR_N"/>
    <property type="match status" value="1"/>
</dbReference>